<dbReference type="PANTHER" id="PTHR37946">
    <property type="entry name" value="SLL1969 PROTEIN"/>
    <property type="match status" value="1"/>
</dbReference>
<reference evidence="1" key="1">
    <citation type="submission" date="2014-05" db="EMBL/GenBank/DDBJ databases">
        <title>The transcriptome of the halophilic microalga Tetraselmis sp. GSL018 isolated from the Great Salt Lake, Utah.</title>
        <authorList>
            <person name="Jinkerson R.E."/>
            <person name="D'Adamo S."/>
            <person name="Posewitz M.C."/>
        </authorList>
    </citation>
    <scope>NUCLEOTIDE SEQUENCE</scope>
    <source>
        <strain evidence="1">GSL018</strain>
    </source>
</reference>
<dbReference type="PANTHER" id="PTHR37946:SF1">
    <property type="entry name" value="SLL1969 PROTEIN"/>
    <property type="match status" value="1"/>
</dbReference>
<name>A0A061SFJ8_9CHLO</name>
<accession>A0A061SFJ8</accession>
<dbReference type="GO" id="GO:0016740">
    <property type="term" value="F:transferase activity"/>
    <property type="evidence" value="ECO:0007669"/>
    <property type="project" value="UniProtKB-KW"/>
</dbReference>
<dbReference type="AlphaFoldDB" id="A0A061SFJ8"/>
<dbReference type="EMBL" id="GBEZ01003647">
    <property type="protein sequence ID" value="JAC81511.1"/>
    <property type="molecule type" value="Transcribed_RNA"/>
</dbReference>
<dbReference type="InterPro" id="IPR029058">
    <property type="entry name" value="AB_hydrolase_fold"/>
</dbReference>
<evidence type="ECO:0000313" key="1">
    <source>
        <dbReference type="EMBL" id="JAC81511.1"/>
    </source>
</evidence>
<organism evidence="1">
    <name type="scientific">Tetraselmis sp. GSL018</name>
    <dbReference type="NCBI Taxonomy" id="582737"/>
    <lineage>
        <taxon>Eukaryota</taxon>
        <taxon>Viridiplantae</taxon>
        <taxon>Chlorophyta</taxon>
        <taxon>core chlorophytes</taxon>
        <taxon>Chlorodendrophyceae</taxon>
        <taxon>Chlorodendrales</taxon>
        <taxon>Chlorodendraceae</taxon>
        <taxon>Tetraselmis</taxon>
    </lineage>
</organism>
<protein>
    <submittedName>
        <fullName evidence="1">Acetyltransferase</fullName>
    </submittedName>
</protein>
<keyword evidence="1" id="KW-0808">Transferase</keyword>
<sequence length="163" mass="17429">MGGVILRQIQELPDRGGIMWCGCCLLAPPNKGSRLASTLCQNEYAKYIFGTLFGESALELGDLLQAGSWPEPPQPCGIIAGNKSLALSNPTSWLTFALRTFEGASDGTVSVTETQLPVSCVADSVEVSVAHTFMMYDEKVQRLVVNFIRQGSFSCSLGDGCEG</sequence>
<dbReference type="Gene3D" id="3.40.50.1820">
    <property type="entry name" value="alpha/beta hydrolase"/>
    <property type="match status" value="1"/>
</dbReference>
<proteinExistence type="predicted"/>
<gene>
    <name evidence="1" type="ORF">TSPGSL018_7762</name>
</gene>